<dbReference type="EMBL" id="WMFL01000085">
    <property type="protein sequence ID" value="NJI03412.1"/>
    <property type="molecule type" value="Genomic_DNA"/>
</dbReference>
<reference evidence="3" key="3">
    <citation type="submission" date="2022-03" db="EMBL/GenBank/DDBJ databases">
        <title>Comparative Genomics of East African Camel-Associated Staphylococcaceae spp.: Diversity and Inheritance of Traits Involved in Host-Pathogen Interactions.</title>
        <authorList>
            <person name="Akarsu H."/>
            <person name="Liljander A."/>
            <person name="Younan M."/>
            <person name="Brodard I."/>
            <person name="Glucks I."/>
            <person name="Labroussaa F."/>
            <person name="Overesch G."/>
            <person name="Kuhnert P."/>
            <person name="Perreten V."/>
            <person name="Drexler J.F."/>
            <person name="Corman V.M."/>
            <person name="Falquet L."/>
            <person name="Jores J."/>
        </authorList>
    </citation>
    <scope>NUCLEOTIDE SEQUENCE</scope>
    <source>
        <strain evidence="3">IVB6197</strain>
    </source>
</reference>
<evidence type="ECO:0000313" key="3">
    <source>
        <dbReference type="EMBL" id="UXU58287.1"/>
    </source>
</evidence>
<dbReference type="InterPro" id="IPR051454">
    <property type="entry name" value="RNA/ubiquinone_mod_enzymes"/>
</dbReference>
<dbReference type="PANTHER" id="PTHR30217:SF7">
    <property type="entry name" value="TRNA HYDROXYLATION PROTEIN P2"/>
    <property type="match status" value="1"/>
</dbReference>
<dbReference type="Proteomes" id="UP000646308">
    <property type="component" value="Unassembled WGS sequence"/>
</dbReference>
<gene>
    <name evidence="2" type="ORF">B9M88_03310</name>
    <name evidence="1" type="ORF">GLV84_11290</name>
    <name evidence="3" type="ORF">MUA95_05820</name>
</gene>
<evidence type="ECO:0000313" key="4">
    <source>
        <dbReference type="Proteomes" id="UP000195208"/>
    </source>
</evidence>
<name>A0A085UGB7_9STAP</name>
<dbReference type="RefSeq" id="WP_037565448.1">
    <property type="nucleotide sequence ID" value="NZ_CP009623.1"/>
</dbReference>
<dbReference type="eggNOG" id="COG0826">
    <property type="taxonomic scope" value="Bacteria"/>
</dbReference>
<dbReference type="Pfam" id="PF01136">
    <property type="entry name" value="Peptidase_U32"/>
    <property type="match status" value="1"/>
</dbReference>
<proteinExistence type="predicted"/>
<dbReference type="EMBL" id="CP094809">
    <property type="protein sequence ID" value="UXU58287.1"/>
    <property type="molecule type" value="Genomic_DNA"/>
</dbReference>
<evidence type="ECO:0000313" key="1">
    <source>
        <dbReference type="EMBL" id="NJI03412.1"/>
    </source>
</evidence>
<dbReference type="InterPro" id="IPR001539">
    <property type="entry name" value="Peptidase_U32"/>
</dbReference>
<accession>A0A085UGB7</accession>
<evidence type="ECO:0000313" key="2">
    <source>
        <dbReference type="EMBL" id="OTW31779.1"/>
    </source>
</evidence>
<dbReference type="AlphaFoldDB" id="A0A085UGB7"/>
<dbReference type="PANTHER" id="PTHR30217">
    <property type="entry name" value="PEPTIDASE U32 FAMILY"/>
    <property type="match status" value="1"/>
</dbReference>
<reference evidence="2 4" key="1">
    <citation type="submission" date="2017-04" db="EMBL/GenBank/DDBJ databases">
        <title>Staphylococcus agnetis, a potential pathogen in the broiler production.</title>
        <authorList>
            <person name="Poulsen L."/>
        </authorList>
    </citation>
    <scope>NUCLEOTIDE SEQUENCE [LARGE SCALE GENOMIC DNA]</scope>
    <source>
        <strain evidence="2 4">723_310714_2_2_spleen</strain>
    </source>
</reference>
<evidence type="ECO:0000313" key="5">
    <source>
        <dbReference type="Proteomes" id="UP000646308"/>
    </source>
</evidence>
<sequence length="309" mass="35837">MTELLVTPKSLSHIDTLIDKGADAFVIGEEKFGLRLAGEFNREDLTVATHKIQAAGKKVYVAVNGIFHNYHIPALEDYIAFLHELRVDRIIFGDPAVVMLVKQQDNPIPLNWNAETLVTNHFQCNYWGNRGAKRAVLARELSLEEILSIKAHSDVEIEVQVHGMTCMFQSKRMLLGNYYTFQERQMKIERQPHADDTQLLLYDEERDNKYPVFEDYNGTHIMSPNDICLIEELEPLFEAGIDSFKIDGLLHDESYISLVTEQYRKAIDFYEASPEDYEDEKFMLVDAIEEIQPEHRPFDEGFFYKQTVY</sequence>
<dbReference type="Proteomes" id="UP000195208">
    <property type="component" value="Unassembled WGS sequence"/>
</dbReference>
<dbReference type="GeneID" id="57691718"/>
<dbReference type="EMBL" id="NEFX01000004">
    <property type="protein sequence ID" value="OTW31779.1"/>
    <property type="molecule type" value="Genomic_DNA"/>
</dbReference>
<dbReference type="Proteomes" id="UP001065705">
    <property type="component" value="Chromosome"/>
</dbReference>
<reference evidence="1" key="2">
    <citation type="submission" date="2019-11" db="EMBL/GenBank/DDBJ databases">
        <title>Whole genome comparisons of Staphylococcus agnetis isolates from cattle and chickens.</title>
        <authorList>
            <person name="Rhoads D."/>
            <person name="Shwani A."/>
            <person name="Adkins P."/>
            <person name="Calcutt M."/>
            <person name="Middleton J."/>
        </authorList>
    </citation>
    <scope>NUCLEOTIDE SEQUENCE</scope>
    <source>
        <strain evidence="1">1387</strain>
    </source>
</reference>
<keyword evidence="4" id="KW-1185">Reference proteome</keyword>
<organism evidence="1 5">
    <name type="scientific">Staphylococcus agnetis</name>
    <dbReference type="NCBI Taxonomy" id="985762"/>
    <lineage>
        <taxon>Bacteria</taxon>
        <taxon>Bacillati</taxon>
        <taxon>Bacillota</taxon>
        <taxon>Bacilli</taxon>
        <taxon>Bacillales</taxon>
        <taxon>Staphylococcaceae</taxon>
        <taxon>Staphylococcus</taxon>
    </lineage>
</organism>
<dbReference type="KEGG" id="sagq:EP23_03910"/>
<dbReference type="OrthoDB" id="9807498at2"/>
<protein>
    <submittedName>
        <fullName evidence="2">Peptidase U32</fullName>
    </submittedName>
    <submittedName>
        <fullName evidence="1">U32 family peptidase</fullName>
    </submittedName>
</protein>